<dbReference type="Gene3D" id="3.30.460.10">
    <property type="entry name" value="Beta Polymerase, domain 2"/>
    <property type="match status" value="1"/>
</dbReference>
<proteinExistence type="predicted"/>
<feature type="domain" description="RelA/SpoT" evidence="1">
    <location>
        <begin position="45"/>
        <end position="165"/>
    </location>
</feature>
<evidence type="ECO:0000259" key="1">
    <source>
        <dbReference type="SMART" id="SM00954"/>
    </source>
</evidence>
<sequence length="321" mass="37722">MPTKKELKAKYLAQQHIYEQVCLTGKDLLRQALHDEGIELLQVGHRVKSFESFYEKISRKKYKNPYEDTEDICGLRVICFYINDLPQVGEIINRTLQIQNTIDKMQDGETDRFGYRSNHYIVTLPDDPAYGDCNGVKIEVQTRTALMHTWAHIQGKLEYKKAEHTPRIFRRKLFQLSALLELADEQFQALKLEKNLFRAALASHNTELTPSTELNIDTFMAFMELYFPNRRESYRYSKLLMVELLNCEMNFGHLISAYESLKDDLKTIETDAARTFSREEMMKMILAIIYDPFYASFMNDELLSENAEVIHKWKQIRKLDS</sequence>
<gene>
    <name evidence="2" type="ORF">N7E81_04340</name>
</gene>
<dbReference type="InterPro" id="IPR043519">
    <property type="entry name" value="NT_sf"/>
</dbReference>
<dbReference type="Gene3D" id="1.10.287.860">
    <property type="entry name" value="Nucleotidyltransferase"/>
    <property type="match status" value="1"/>
</dbReference>
<dbReference type="SMART" id="SM00954">
    <property type="entry name" value="RelA_SpoT"/>
    <property type="match status" value="1"/>
</dbReference>
<protein>
    <recommendedName>
        <fullName evidence="1">RelA/SpoT domain-containing protein</fullName>
    </recommendedName>
</protein>
<accession>A0ABY6D2D7</accession>
<evidence type="ECO:0000313" key="2">
    <source>
        <dbReference type="EMBL" id="UXX80327.1"/>
    </source>
</evidence>
<dbReference type="InterPro" id="IPR007685">
    <property type="entry name" value="RelA_SpoT"/>
</dbReference>
<dbReference type="CDD" id="cd05399">
    <property type="entry name" value="NT_Rel-Spo_like"/>
    <property type="match status" value="1"/>
</dbReference>
<keyword evidence="3" id="KW-1185">Reference proteome</keyword>
<dbReference type="RefSeq" id="WP_263052057.1">
    <property type="nucleotide sequence ID" value="NZ_CP106735.1"/>
</dbReference>
<organism evidence="2 3">
    <name type="scientific">Reichenbachiella carrageenanivorans</name>
    <dbReference type="NCBI Taxonomy" id="2979869"/>
    <lineage>
        <taxon>Bacteria</taxon>
        <taxon>Pseudomonadati</taxon>
        <taxon>Bacteroidota</taxon>
        <taxon>Cytophagia</taxon>
        <taxon>Cytophagales</taxon>
        <taxon>Reichenbachiellaceae</taxon>
        <taxon>Reichenbachiella</taxon>
    </lineage>
</organism>
<name>A0ABY6D2D7_9BACT</name>
<dbReference type="PANTHER" id="PTHR41773">
    <property type="entry name" value="GTP PYROPHOSPHATASE-RELATED"/>
    <property type="match status" value="1"/>
</dbReference>
<reference evidence="2" key="1">
    <citation type="submission" date="2022-10" db="EMBL/GenBank/DDBJ databases">
        <title>Comparative genomics and taxonomic characterization of three novel marine species of genus Reichenbachiella exhibiting antioxidant and polysaccharide degradation activities.</title>
        <authorList>
            <person name="Muhammad N."/>
            <person name="Lee Y.-J."/>
            <person name="Ko J."/>
            <person name="Kim S.-G."/>
        </authorList>
    </citation>
    <scope>NUCLEOTIDE SEQUENCE</scope>
    <source>
        <strain evidence="2">Wsw4-B4</strain>
    </source>
</reference>
<dbReference type="EMBL" id="CP106735">
    <property type="protein sequence ID" value="UXX80327.1"/>
    <property type="molecule type" value="Genomic_DNA"/>
</dbReference>
<dbReference type="Pfam" id="PF04607">
    <property type="entry name" value="RelA_SpoT"/>
    <property type="match status" value="1"/>
</dbReference>
<evidence type="ECO:0000313" key="3">
    <source>
        <dbReference type="Proteomes" id="UP001062165"/>
    </source>
</evidence>
<dbReference type="PANTHER" id="PTHR41773:SF1">
    <property type="entry name" value="RELA_SPOT DOMAIN-CONTAINING PROTEIN"/>
    <property type="match status" value="1"/>
</dbReference>
<dbReference type="SUPFAM" id="SSF81301">
    <property type="entry name" value="Nucleotidyltransferase"/>
    <property type="match status" value="1"/>
</dbReference>
<dbReference type="Proteomes" id="UP001062165">
    <property type="component" value="Chromosome"/>
</dbReference>